<evidence type="ECO:0000313" key="9">
    <source>
        <dbReference type="EMBL" id="PIK18013.1"/>
    </source>
</evidence>
<evidence type="ECO:0000256" key="4">
    <source>
        <dbReference type="HAMAP-Rule" id="MF_01343"/>
    </source>
</evidence>
<dbReference type="Proteomes" id="UP000229111">
    <property type="component" value="Unassembled WGS sequence"/>
</dbReference>
<accession>A0A0T7ANA3</accession>
<sequence>MYLSKEKKEEIFSQYGKEQKVEDTGSAESQIALFTYRIKHLTEHVKKNHKDFVTTRSLTRLVGKRRALLDYLYKRDIERYRAIIKKLGLRR</sequence>
<organism evidence="8 11">
    <name type="scientific">Prevotella intermedia</name>
    <dbReference type="NCBI Taxonomy" id="28131"/>
    <lineage>
        <taxon>Bacteria</taxon>
        <taxon>Pseudomonadati</taxon>
        <taxon>Bacteroidota</taxon>
        <taxon>Bacteroidia</taxon>
        <taxon>Bacteroidales</taxon>
        <taxon>Prevotellaceae</taxon>
        <taxon>Prevotella</taxon>
    </lineage>
</organism>
<dbReference type="GO" id="GO:0003735">
    <property type="term" value="F:structural constituent of ribosome"/>
    <property type="evidence" value="ECO:0007669"/>
    <property type="project" value="InterPro"/>
</dbReference>
<dbReference type="EMBL" id="CP024696">
    <property type="protein sequence ID" value="ATV52624.1"/>
    <property type="molecule type" value="Genomic_DNA"/>
</dbReference>
<evidence type="ECO:0000313" key="10">
    <source>
        <dbReference type="EMBL" id="PJI19840.1"/>
    </source>
</evidence>
<dbReference type="RefSeq" id="WP_045166684.1">
    <property type="nucleotide sequence ID" value="NZ_AP014597.1"/>
</dbReference>
<dbReference type="GO" id="GO:0022627">
    <property type="term" value="C:cytosolic small ribosomal subunit"/>
    <property type="evidence" value="ECO:0007669"/>
    <property type="project" value="TreeGrafter"/>
</dbReference>
<dbReference type="EMBL" id="PENF01000001">
    <property type="protein sequence ID" value="PJI19840.1"/>
    <property type="molecule type" value="Genomic_DNA"/>
</dbReference>
<dbReference type="InterPro" id="IPR000589">
    <property type="entry name" value="Ribosomal_uS15"/>
</dbReference>
<proteinExistence type="inferred from homology"/>
<dbReference type="InterPro" id="IPR009068">
    <property type="entry name" value="uS15_NS1_RNA-bd_sf"/>
</dbReference>
<evidence type="ECO:0000313" key="14">
    <source>
        <dbReference type="Proteomes" id="UP000229323"/>
    </source>
</evidence>
<dbReference type="GO" id="GO:0006412">
    <property type="term" value="P:translation"/>
    <property type="evidence" value="ECO:0007669"/>
    <property type="project" value="UniProtKB-UniRule"/>
</dbReference>
<keyword evidence="1 4" id="KW-0689">Ribosomal protein</keyword>
<comment type="similarity">
    <text evidence="4 5">Belongs to the universal ribosomal protein uS15 family.</text>
</comment>
<dbReference type="Pfam" id="PF00312">
    <property type="entry name" value="Ribosomal_S15"/>
    <property type="match status" value="1"/>
</dbReference>
<dbReference type="AlphaFoldDB" id="A0A0T7ANA3"/>
<dbReference type="NCBIfam" id="TIGR00952">
    <property type="entry name" value="S15_bact"/>
    <property type="match status" value="1"/>
</dbReference>
<dbReference type="PANTHER" id="PTHR23321">
    <property type="entry name" value="RIBOSOMAL PROTEIN S15, BACTERIAL AND ORGANELLAR"/>
    <property type="match status" value="1"/>
</dbReference>
<dbReference type="Gene3D" id="1.10.287.10">
    <property type="entry name" value="S15/NS1, RNA-binding"/>
    <property type="match status" value="1"/>
</dbReference>
<evidence type="ECO:0000313" key="8">
    <source>
        <dbReference type="EMBL" id="BAU18471.1"/>
    </source>
</evidence>
<reference evidence="7 14" key="3">
    <citation type="submission" date="2017-11" db="EMBL/GenBank/DDBJ databases">
        <title>Genome sequencing of Prevotella intermedia KCOM 2033.</title>
        <authorList>
            <person name="Kook J.-K."/>
            <person name="Park S.-N."/>
            <person name="Lim Y.K."/>
        </authorList>
    </citation>
    <scope>NUCLEOTIDE SEQUENCE [LARGE SCALE GENOMIC DNA]</scope>
    <source>
        <strain evidence="7 14">KCOM 2033</strain>
    </source>
</reference>
<gene>
    <name evidence="4 8" type="primary">rpsO</name>
    <name evidence="9" type="ORF">CTI16_02325</name>
    <name evidence="7" type="ORF">CTM50_05980</name>
    <name evidence="10" type="ORF">CTM53_02790</name>
    <name evidence="8" type="ORF">PIOMA14_I_1963</name>
</gene>
<reference evidence="10 12" key="4">
    <citation type="submission" date="2017-11" db="EMBL/GenBank/DDBJ databases">
        <title>Genome sequencing of Prevotella intermedia KCOM 2698.</title>
        <authorList>
            <person name="Kook J.-K."/>
            <person name="Park S.-N."/>
            <person name="Lim Y.K."/>
        </authorList>
    </citation>
    <scope>NUCLEOTIDE SEQUENCE [LARGE SCALE GENOMIC DNA]</scope>
    <source>
        <strain evidence="10 12">KCOM 2698</strain>
    </source>
</reference>
<evidence type="ECO:0000256" key="6">
    <source>
        <dbReference type="RuleBase" id="RU004524"/>
    </source>
</evidence>
<dbReference type="SUPFAM" id="SSF47060">
    <property type="entry name" value="S15/NS1 RNA-binding domain"/>
    <property type="match status" value="1"/>
</dbReference>
<dbReference type="EMBL" id="AP014597">
    <property type="protein sequence ID" value="BAU18471.1"/>
    <property type="molecule type" value="Genomic_DNA"/>
</dbReference>
<comment type="function">
    <text evidence="4 6">One of the primary rRNA binding proteins, it binds directly to 16S rRNA where it helps nucleate assembly of the platform of the 30S subunit by binding and bridging several RNA helices of the 16S rRNA.</text>
</comment>
<dbReference type="GO" id="GO:0019843">
    <property type="term" value="F:rRNA binding"/>
    <property type="evidence" value="ECO:0007669"/>
    <property type="project" value="UniProtKB-UniRule"/>
</dbReference>
<reference evidence="8 11" key="1">
    <citation type="journal article" date="2016" name="DNA Res.">
        <title>The complete genome sequencing of Prevotella intermedia strain OMA14 and a subsequent fine-scale, intra-species genomic comparison reveal an unusual amplification of conjugative and mobile transposons and identify a novel Prevotella-lineage-specific repeat.</title>
        <authorList>
            <person name="Naito M."/>
            <person name="Ogura Y."/>
            <person name="Itoh T."/>
            <person name="Shoji M."/>
            <person name="Okamoto M."/>
            <person name="Hayashi T."/>
            <person name="Nakayama K."/>
        </authorList>
    </citation>
    <scope>NUCLEOTIDE SEQUENCE [LARGE SCALE GENOMIC DNA]</scope>
    <source>
        <strain evidence="8 11">OMA14</strain>
    </source>
</reference>
<dbReference type="Proteomes" id="UP000217431">
    <property type="component" value="Chromosome I"/>
</dbReference>
<evidence type="ECO:0000313" key="12">
    <source>
        <dbReference type="Proteomes" id="UP000229102"/>
    </source>
</evidence>
<name>A0A0T7ANA3_PREIN</name>
<dbReference type="PROSITE" id="PS00362">
    <property type="entry name" value="RIBOSOMAL_S15"/>
    <property type="match status" value="1"/>
</dbReference>
<dbReference type="InterPro" id="IPR005290">
    <property type="entry name" value="Ribosomal_uS15_bac-type"/>
</dbReference>
<evidence type="ECO:0000313" key="13">
    <source>
        <dbReference type="Proteomes" id="UP000229111"/>
    </source>
</evidence>
<dbReference type="SMART" id="SM01387">
    <property type="entry name" value="Ribosomal_S15"/>
    <property type="match status" value="1"/>
</dbReference>
<keyword evidence="4 6" id="KW-0699">rRNA-binding</keyword>
<evidence type="ECO:0000313" key="11">
    <source>
        <dbReference type="Proteomes" id="UP000217431"/>
    </source>
</evidence>
<dbReference type="Proteomes" id="UP000229323">
    <property type="component" value="Chromosome"/>
</dbReference>
<dbReference type="STRING" id="28131.BWX40_07945"/>
<protein>
    <recommendedName>
        <fullName evidence="4">Small ribosomal subunit protein uS15</fullName>
    </recommendedName>
</protein>
<dbReference type="PANTHER" id="PTHR23321:SF26">
    <property type="entry name" value="SMALL RIBOSOMAL SUBUNIT PROTEIN US15M"/>
    <property type="match status" value="1"/>
</dbReference>
<comment type="function">
    <text evidence="4">Forms an intersubunit bridge (bridge B4) with the 23S rRNA of the 50S subunit in the ribosome.</text>
</comment>
<evidence type="ECO:0000313" key="7">
    <source>
        <dbReference type="EMBL" id="ATV52624.1"/>
    </source>
</evidence>
<keyword evidence="2 4" id="KW-0687">Ribonucleoprotein</keyword>
<dbReference type="HAMAP" id="MF_01343_B">
    <property type="entry name" value="Ribosomal_uS15_B"/>
    <property type="match status" value="1"/>
</dbReference>
<evidence type="ECO:0000256" key="1">
    <source>
        <dbReference type="ARBA" id="ARBA00022980"/>
    </source>
</evidence>
<evidence type="ECO:0000256" key="5">
    <source>
        <dbReference type="RuleBase" id="RU003919"/>
    </source>
</evidence>
<dbReference type="Proteomes" id="UP000229102">
    <property type="component" value="Unassembled WGS sequence"/>
</dbReference>
<evidence type="ECO:0000256" key="2">
    <source>
        <dbReference type="ARBA" id="ARBA00023274"/>
    </source>
</evidence>
<dbReference type="Gene3D" id="6.10.250.3130">
    <property type="match status" value="1"/>
</dbReference>
<dbReference type="EMBL" id="PEKM01000001">
    <property type="protein sequence ID" value="PIK18013.1"/>
    <property type="molecule type" value="Genomic_DNA"/>
</dbReference>
<dbReference type="FunFam" id="1.10.287.10:FF:000002">
    <property type="entry name" value="30S ribosomal protein S15"/>
    <property type="match status" value="1"/>
</dbReference>
<comment type="subunit">
    <text evidence="3 4">Part of the 30S ribosomal subunit. Forms a bridge to the 50S subunit in the 70S ribosome, contacting the 23S rRNA.</text>
</comment>
<dbReference type="CDD" id="cd00353">
    <property type="entry name" value="Ribosomal_S15p_S13e"/>
    <property type="match status" value="1"/>
</dbReference>
<keyword evidence="4 6" id="KW-0694">RNA-binding</keyword>
<evidence type="ECO:0000256" key="3">
    <source>
        <dbReference type="ARBA" id="ARBA00064542"/>
    </source>
</evidence>
<reference evidence="9 13" key="2">
    <citation type="submission" date="2017-11" db="EMBL/GenBank/DDBJ databases">
        <title>Genome sequencing of Prevotella intermedia KCOM 1101.</title>
        <authorList>
            <person name="Kook J.-K."/>
            <person name="Park S.-N."/>
            <person name="Lim Y.K."/>
        </authorList>
    </citation>
    <scope>NUCLEOTIDE SEQUENCE [LARGE SCALE GENOMIC DNA]</scope>
    <source>
        <strain evidence="9 13">KCOM 1101</strain>
    </source>
</reference>